<gene>
    <name evidence="8" type="ORF">MUO14_08860</name>
</gene>
<evidence type="ECO:0000256" key="4">
    <source>
        <dbReference type="ARBA" id="ARBA00022989"/>
    </source>
</evidence>
<name>A0ABY4H7R4_9BACI</name>
<keyword evidence="5 6" id="KW-0472">Membrane</keyword>
<reference evidence="8 9" key="1">
    <citation type="submission" date="2022-04" db="EMBL/GenBank/DDBJ databases">
        <title>Halobacillus sp. isolated from saltern.</title>
        <authorList>
            <person name="Won M."/>
            <person name="Lee C.-M."/>
            <person name="Woen H.-Y."/>
            <person name="Kwon S.-W."/>
        </authorList>
    </citation>
    <scope>NUCLEOTIDE SEQUENCE [LARGE SCALE GENOMIC DNA]</scope>
    <source>
        <strain evidence="8 9">SSTM10-2</strain>
    </source>
</reference>
<proteinExistence type="inferred from homology"/>
<feature type="transmembrane region" description="Helical" evidence="6">
    <location>
        <begin position="113"/>
        <end position="136"/>
    </location>
</feature>
<feature type="transmembrane region" description="Helical" evidence="6">
    <location>
        <begin position="394"/>
        <end position="418"/>
    </location>
</feature>
<evidence type="ECO:0000256" key="1">
    <source>
        <dbReference type="ARBA" id="ARBA00004141"/>
    </source>
</evidence>
<keyword evidence="9" id="KW-1185">Reference proteome</keyword>
<protein>
    <submittedName>
        <fullName evidence="8">ABC transporter permease</fullName>
    </submittedName>
</protein>
<feature type="transmembrane region" description="Helical" evidence="6">
    <location>
        <begin position="156"/>
        <end position="176"/>
    </location>
</feature>
<keyword evidence="3 6" id="KW-0812">Transmembrane</keyword>
<feature type="transmembrane region" description="Helical" evidence="6">
    <location>
        <begin position="80"/>
        <end position="106"/>
    </location>
</feature>
<feature type="transmembrane region" description="Helical" evidence="6">
    <location>
        <begin position="587"/>
        <end position="608"/>
    </location>
</feature>
<dbReference type="PANTHER" id="PTHR43839:SF3">
    <property type="entry name" value="OLIGOPEPTIDE ABC TRANSPORTER, PERMEASE PROTEIN"/>
    <property type="match status" value="1"/>
</dbReference>
<dbReference type="Proteomes" id="UP000831880">
    <property type="component" value="Chromosome"/>
</dbReference>
<evidence type="ECO:0000256" key="2">
    <source>
        <dbReference type="ARBA" id="ARBA00022448"/>
    </source>
</evidence>
<dbReference type="Pfam" id="PF00528">
    <property type="entry name" value="BPD_transp_1"/>
    <property type="match status" value="1"/>
</dbReference>
<evidence type="ECO:0000313" key="9">
    <source>
        <dbReference type="Proteomes" id="UP000831880"/>
    </source>
</evidence>
<keyword evidence="4 6" id="KW-1133">Transmembrane helix</keyword>
<feature type="transmembrane region" description="Helical" evidence="6">
    <location>
        <begin position="320"/>
        <end position="341"/>
    </location>
</feature>
<comment type="similarity">
    <text evidence="6">Belongs to the binding-protein-dependent transport system permease family.</text>
</comment>
<comment type="subcellular location">
    <subcellularLocation>
        <location evidence="6">Cell membrane</location>
        <topology evidence="6">Multi-pass membrane protein</topology>
    </subcellularLocation>
    <subcellularLocation>
        <location evidence="1">Membrane</location>
        <topology evidence="1">Multi-pass membrane protein</topology>
    </subcellularLocation>
</comment>
<evidence type="ECO:0000313" key="8">
    <source>
        <dbReference type="EMBL" id="UOQ95017.1"/>
    </source>
</evidence>
<dbReference type="EMBL" id="CP095074">
    <property type="protein sequence ID" value="UOQ95017.1"/>
    <property type="molecule type" value="Genomic_DNA"/>
</dbReference>
<evidence type="ECO:0000259" key="7">
    <source>
        <dbReference type="PROSITE" id="PS50928"/>
    </source>
</evidence>
<dbReference type="CDD" id="cd06261">
    <property type="entry name" value="TM_PBP2"/>
    <property type="match status" value="2"/>
</dbReference>
<feature type="transmembrane region" description="Helical" evidence="6">
    <location>
        <begin position="220"/>
        <end position="237"/>
    </location>
</feature>
<dbReference type="PROSITE" id="PS50928">
    <property type="entry name" value="ABC_TM1"/>
    <property type="match status" value="1"/>
</dbReference>
<feature type="transmembrane region" description="Helical" evidence="6">
    <location>
        <begin position="249"/>
        <end position="269"/>
    </location>
</feature>
<accession>A0ABY4H7R4</accession>
<feature type="domain" description="ABC transmembrane type-1" evidence="7">
    <location>
        <begin position="390"/>
        <end position="608"/>
    </location>
</feature>
<dbReference type="SUPFAM" id="SSF161098">
    <property type="entry name" value="MetI-like"/>
    <property type="match status" value="2"/>
</dbReference>
<feature type="transmembrane region" description="Helical" evidence="6">
    <location>
        <begin position="532"/>
        <end position="553"/>
    </location>
</feature>
<dbReference type="PANTHER" id="PTHR43839">
    <property type="entry name" value="OPPC IN A BINDING PROTEIN-DEPENDENT TRANSPORT SYSTEM"/>
    <property type="match status" value="1"/>
</dbReference>
<evidence type="ECO:0000256" key="5">
    <source>
        <dbReference type="ARBA" id="ARBA00023136"/>
    </source>
</evidence>
<evidence type="ECO:0000256" key="6">
    <source>
        <dbReference type="RuleBase" id="RU363032"/>
    </source>
</evidence>
<organism evidence="8 9">
    <name type="scientific">Halobacillus shinanisalinarum</name>
    <dbReference type="NCBI Taxonomy" id="2932258"/>
    <lineage>
        <taxon>Bacteria</taxon>
        <taxon>Bacillati</taxon>
        <taxon>Bacillota</taxon>
        <taxon>Bacilli</taxon>
        <taxon>Bacillales</taxon>
        <taxon>Bacillaceae</taxon>
        <taxon>Halobacillus</taxon>
    </lineage>
</organism>
<feature type="transmembrane region" description="Helical" evidence="6">
    <location>
        <begin position="7"/>
        <end position="27"/>
    </location>
</feature>
<evidence type="ECO:0000256" key="3">
    <source>
        <dbReference type="ARBA" id="ARBA00022692"/>
    </source>
</evidence>
<dbReference type="RefSeq" id="WP_244754872.1">
    <property type="nucleotide sequence ID" value="NZ_CP095074.1"/>
</dbReference>
<sequence>MKIIKFVSYYVFGLFGILLISASPALFRAGTFLNVPAYLDGLTHLFGSIVQPSEWVYFFKGSPEPLLLYLWEPYRYSMTIFFGAIAVGFILAFVFAVGTFFLPAILKRIVMRFLNLVEAVPDLLLAFSFQLLIVWLYKQTNVLFMDFVTVGQEKIYWLPIIALAILPMVSLYKIILVQLDEEMTKSYVQMAKSKGMVKSFILNVHILRNIIKSVFYHSKIILWGALSSLLIIEYIFNINGITTAFMNDFRPIVTTVILTMLFTPFFVFYQGTELFIFKENKIAEETNLKMNRFVDSFSLRLNGKWLKQSFREVGVHFKNIKFLIGFSVIFVIVAISVIYTATADPLVDKFYHIYGENGQLVSAAPHNPEYVFLGTDELGFSILDQLLTGAKYTVLFGIAIAFLRVAIGFILAIPYAFFCPPRLQRVFEKLVDGMHFLPLTIIAYLLLSPVLLMPPGGFTTTEMERIIYQAVILTLLAVPLVIMLFGNEMKLLMREEFVLSTKVLGGSSVHLLWKHLLPHLSARMGIVFGQQFIQTLLIFVHLGVLDIFFGGTIGSSGGFMQDPPQSTTYEWSGLIGASKNALMTGRWWYIIPPLLGFMVVIIAMQFVIQGIKEVQQKRVGVPIQRSQWFRRLFPKRILEKAPVKQPAKEDFMFTHSEHSRSS</sequence>
<dbReference type="InterPro" id="IPR000515">
    <property type="entry name" value="MetI-like"/>
</dbReference>
<dbReference type="InterPro" id="IPR035906">
    <property type="entry name" value="MetI-like_sf"/>
</dbReference>
<keyword evidence="2 6" id="KW-0813">Transport</keyword>
<feature type="transmembrane region" description="Helical" evidence="6">
    <location>
        <begin position="430"/>
        <end position="454"/>
    </location>
</feature>
<feature type="transmembrane region" description="Helical" evidence="6">
    <location>
        <begin position="466"/>
        <end position="485"/>
    </location>
</feature>
<dbReference type="Gene3D" id="1.10.3720.10">
    <property type="entry name" value="MetI-like"/>
    <property type="match status" value="2"/>
</dbReference>